<dbReference type="AlphaFoldDB" id="L0HDB4"/>
<dbReference type="eggNOG" id="arCOG05256">
    <property type="taxonomic scope" value="Archaea"/>
</dbReference>
<dbReference type="RefSeq" id="WP_015284979.1">
    <property type="nucleotide sequence ID" value="NC_019943.1"/>
</dbReference>
<dbReference type="OrthoDB" id="8456at2157"/>
<dbReference type="GeneID" id="14310274"/>
<dbReference type="GO" id="GO:0016874">
    <property type="term" value="F:ligase activity"/>
    <property type="evidence" value="ECO:0007669"/>
    <property type="project" value="UniProtKB-KW"/>
</dbReference>
<dbReference type="EMBL" id="CP003167">
    <property type="protein sequence ID" value="AGB02015.1"/>
    <property type="molecule type" value="Genomic_DNA"/>
</dbReference>
<accession>L0HDB4</accession>
<feature type="domain" description="DNA ligase D 3'-phosphoesterase" evidence="1">
    <location>
        <begin position="12"/>
        <end position="112"/>
    </location>
</feature>
<sequence length="128" mass="14450">MTGGTTPRFVLHEHFARHHHFDFRLEHDGVLASWAVPKGLPEKAGERRLAIAVEDHPLDYIGFEGTIPEGDYGAGEVKIADTGTYEPLEWGPGRIEVHLSGSRYTGKYVLIRFKKAGEREWLVLRTKV</sequence>
<dbReference type="Proteomes" id="UP000010824">
    <property type="component" value="Chromosome"/>
</dbReference>
<gene>
    <name evidence="2" type="ordered locus">Metfor_0961</name>
</gene>
<name>L0HDB4_METFS</name>
<evidence type="ECO:0000259" key="1">
    <source>
        <dbReference type="Pfam" id="PF13298"/>
    </source>
</evidence>
<dbReference type="InterPro" id="IPR014144">
    <property type="entry name" value="LigD_PE_domain"/>
</dbReference>
<dbReference type="PANTHER" id="PTHR39465">
    <property type="entry name" value="DNA LIGASE D, 3'-PHOSPHOESTERASE DOMAIN"/>
    <property type="match status" value="1"/>
</dbReference>
<organism evidence="2 3">
    <name type="scientific">Methanoregula formicica (strain DSM 22288 / NBRC 105244 / SMSP)</name>
    <dbReference type="NCBI Taxonomy" id="593750"/>
    <lineage>
        <taxon>Archaea</taxon>
        <taxon>Methanobacteriati</taxon>
        <taxon>Methanobacteriota</taxon>
        <taxon>Stenosarchaea group</taxon>
        <taxon>Methanomicrobia</taxon>
        <taxon>Methanomicrobiales</taxon>
        <taxon>Methanoregulaceae</taxon>
        <taxon>Methanoregula</taxon>
    </lineage>
</organism>
<dbReference type="InParanoid" id="L0HDB4"/>
<dbReference type="HOGENOM" id="CLU_008325_5_2_2"/>
<protein>
    <submittedName>
        <fullName evidence="2">DNA ligase D-like 3'-phosphoesterase domain-containing protein</fullName>
    </submittedName>
</protein>
<evidence type="ECO:0000313" key="3">
    <source>
        <dbReference type="Proteomes" id="UP000010824"/>
    </source>
</evidence>
<dbReference type="Pfam" id="PF13298">
    <property type="entry name" value="LigD_N"/>
    <property type="match status" value="1"/>
</dbReference>
<reference evidence="3" key="1">
    <citation type="submission" date="2011-12" db="EMBL/GenBank/DDBJ databases">
        <title>Complete sequence of Methanoregula formicicum SMSP.</title>
        <authorList>
            <person name="Lucas S."/>
            <person name="Han J."/>
            <person name="Lapidus A."/>
            <person name="Cheng J.-F."/>
            <person name="Goodwin L."/>
            <person name="Pitluck S."/>
            <person name="Peters L."/>
            <person name="Ovchinnikova G."/>
            <person name="Teshima H."/>
            <person name="Detter J.C."/>
            <person name="Han C."/>
            <person name="Tapia R."/>
            <person name="Land M."/>
            <person name="Hauser L."/>
            <person name="Kyrpides N."/>
            <person name="Ivanova N."/>
            <person name="Pagani I."/>
            <person name="Imachi H."/>
            <person name="Tamaki H."/>
            <person name="Sekiguchi Y."/>
            <person name="Kamagata Y."/>
            <person name="Cadillo-Quiroz H."/>
            <person name="Zinder S."/>
            <person name="Liu W.-T."/>
            <person name="Woyke T."/>
        </authorList>
    </citation>
    <scope>NUCLEOTIDE SEQUENCE [LARGE SCALE GENOMIC DNA]</scope>
    <source>
        <strain evidence="3">DSM 22288 / NBRC 105244 / SMSP</strain>
    </source>
</reference>
<dbReference type="STRING" id="593750.Metfor_0961"/>
<dbReference type="KEGG" id="mfo:Metfor_0961"/>
<reference evidence="2 3" key="2">
    <citation type="journal article" date="2014" name="Genome Announc.">
        <title>Complete Genome Sequence of Methanoregula formicica SMSPT, a Mesophilic Hydrogenotrophic Methanogen Isolated from a Methanogenic Upflow Anaerobic Sludge Blanket Reactor.</title>
        <authorList>
            <person name="Yamamoto K."/>
            <person name="Tamaki H."/>
            <person name="Cadillo-Quiroz H."/>
            <person name="Imachi H."/>
            <person name="Kyrpides N."/>
            <person name="Woyke T."/>
            <person name="Goodwin L."/>
            <person name="Zinder S.H."/>
            <person name="Kamagata Y."/>
            <person name="Liu W.T."/>
        </authorList>
    </citation>
    <scope>NUCLEOTIDE SEQUENCE [LARGE SCALE GENOMIC DNA]</scope>
    <source>
        <strain evidence="3">DSM 22288 / NBRC 105244 / SMSP</strain>
    </source>
</reference>
<dbReference type="PANTHER" id="PTHR39465:SF1">
    <property type="entry name" value="DNA LIGASE D 3'-PHOSPHOESTERASE DOMAIN-CONTAINING PROTEIN"/>
    <property type="match status" value="1"/>
</dbReference>
<keyword evidence="3" id="KW-1185">Reference proteome</keyword>
<keyword evidence="2" id="KW-0436">Ligase</keyword>
<dbReference type="NCBIfam" id="TIGR02777">
    <property type="entry name" value="LigD_PE_dom"/>
    <property type="match status" value="1"/>
</dbReference>
<proteinExistence type="predicted"/>
<evidence type="ECO:0000313" key="2">
    <source>
        <dbReference type="EMBL" id="AGB02015.1"/>
    </source>
</evidence>